<dbReference type="InterPro" id="IPR000832">
    <property type="entry name" value="GPCR_2_secretin-like"/>
</dbReference>
<feature type="region of interest" description="Disordered" evidence="17">
    <location>
        <begin position="762"/>
        <end position="804"/>
    </location>
</feature>
<dbReference type="CDD" id="cd22845">
    <property type="entry name" value="Gal_Rha_Lectin_LPHN2"/>
    <property type="match status" value="1"/>
</dbReference>
<comment type="subcellular location">
    <subcellularLocation>
        <location evidence="1">Cell membrane</location>
        <topology evidence="1">Multi-pass membrane protein</topology>
    </subcellularLocation>
    <subcellularLocation>
        <location evidence="15">Synaptic cell membrane</location>
    </subcellularLocation>
</comment>
<dbReference type="GO" id="GO:0007189">
    <property type="term" value="P:adenylate cyclase-activating G protein-coupled receptor signaling pathway"/>
    <property type="evidence" value="ECO:0007669"/>
    <property type="project" value="TreeGrafter"/>
</dbReference>
<evidence type="ECO:0000259" key="20">
    <source>
        <dbReference type="PROSITE" id="PS50227"/>
    </source>
</evidence>
<keyword evidence="12 24" id="KW-0675">Receptor</keyword>
<feature type="region of interest" description="Disordered" evidence="17">
    <location>
        <begin position="602"/>
        <end position="647"/>
    </location>
</feature>
<dbReference type="InterPro" id="IPR017981">
    <property type="entry name" value="GPCR_2-like_7TM"/>
</dbReference>
<feature type="domain" description="G-protein coupled receptors family 2 profile 2" evidence="22">
    <location>
        <begin position="1051"/>
        <end position="1292"/>
    </location>
</feature>
<dbReference type="SMART" id="SM00008">
    <property type="entry name" value="HormR"/>
    <property type="match status" value="1"/>
</dbReference>
<dbReference type="EMBL" id="RHFK02000007">
    <property type="protein sequence ID" value="TWW73849.1"/>
    <property type="molecule type" value="Genomic_DNA"/>
</dbReference>
<evidence type="ECO:0000256" key="4">
    <source>
        <dbReference type="ARBA" id="ARBA00022692"/>
    </source>
</evidence>
<keyword evidence="5" id="KW-0732">Signal</keyword>
<dbReference type="Gene3D" id="2.60.120.740">
    <property type="match status" value="1"/>
</dbReference>
<evidence type="ECO:0000256" key="10">
    <source>
        <dbReference type="ARBA" id="ARBA00023136"/>
    </source>
</evidence>
<dbReference type="InterPro" id="IPR003924">
    <property type="entry name" value="GPCR_2_latrophilin"/>
</dbReference>
<dbReference type="PRINTS" id="PR00249">
    <property type="entry name" value="GPCRSECRETIN"/>
</dbReference>
<dbReference type="FunFam" id="2.60.220.50:FF:000001">
    <property type="entry name" value="Adhesion G protein-coupled receptor L2"/>
    <property type="match status" value="1"/>
</dbReference>
<dbReference type="InterPro" id="IPR000203">
    <property type="entry name" value="GPS"/>
</dbReference>
<dbReference type="PROSITE" id="PS50227">
    <property type="entry name" value="G_PROTEIN_RECEP_F2_3"/>
    <property type="match status" value="1"/>
</dbReference>
<name>A0A5C6P4J1_9TELE</name>
<keyword evidence="6" id="KW-0677">Repeat</keyword>
<proteinExistence type="predicted"/>
<dbReference type="FunFam" id="2.60.120.740:FF:000001">
    <property type="entry name" value="Adhesion G protein-coupled receptor L2"/>
    <property type="match status" value="1"/>
</dbReference>
<evidence type="ECO:0000256" key="6">
    <source>
        <dbReference type="ARBA" id="ARBA00022737"/>
    </source>
</evidence>
<organism evidence="24 25">
    <name type="scientific">Takifugu flavidus</name>
    <name type="common">sansaifugu</name>
    <dbReference type="NCBI Taxonomy" id="433684"/>
    <lineage>
        <taxon>Eukaryota</taxon>
        <taxon>Metazoa</taxon>
        <taxon>Chordata</taxon>
        <taxon>Craniata</taxon>
        <taxon>Vertebrata</taxon>
        <taxon>Euteleostomi</taxon>
        <taxon>Actinopterygii</taxon>
        <taxon>Neopterygii</taxon>
        <taxon>Teleostei</taxon>
        <taxon>Neoteleostei</taxon>
        <taxon>Acanthomorphata</taxon>
        <taxon>Eupercaria</taxon>
        <taxon>Tetraodontiformes</taxon>
        <taxon>Tetradontoidea</taxon>
        <taxon>Tetraodontidae</taxon>
        <taxon>Takifugu</taxon>
    </lineage>
</organism>
<dbReference type="InterPro" id="IPR032471">
    <property type="entry name" value="AGRL2-4_GAIN_subdom_A"/>
</dbReference>
<dbReference type="InterPro" id="IPR046338">
    <property type="entry name" value="GAIN_dom_sf"/>
</dbReference>
<dbReference type="InterPro" id="IPR043159">
    <property type="entry name" value="Lectin_gal-bd_sf"/>
</dbReference>
<dbReference type="Gene3D" id="1.25.40.610">
    <property type="match status" value="1"/>
</dbReference>
<keyword evidence="13" id="KW-0325">Glycoprotein</keyword>
<evidence type="ECO:0000259" key="22">
    <source>
        <dbReference type="PROSITE" id="PS50261"/>
    </source>
</evidence>
<evidence type="ECO:0000256" key="2">
    <source>
        <dbReference type="ARBA" id="ARBA00022475"/>
    </source>
</evidence>
<feature type="compositionally biased region" description="Polar residues" evidence="17">
    <location>
        <begin position="1596"/>
        <end position="1619"/>
    </location>
</feature>
<dbReference type="Gene3D" id="2.60.220.50">
    <property type="match status" value="1"/>
</dbReference>
<dbReference type="GO" id="GO:0004930">
    <property type="term" value="F:G protein-coupled receptor activity"/>
    <property type="evidence" value="ECO:0007669"/>
    <property type="project" value="UniProtKB-KW"/>
</dbReference>
<evidence type="ECO:0000256" key="14">
    <source>
        <dbReference type="ARBA" id="ARBA00023224"/>
    </source>
</evidence>
<keyword evidence="25" id="KW-1185">Reference proteome</keyword>
<evidence type="ECO:0000256" key="13">
    <source>
        <dbReference type="ARBA" id="ARBA00023180"/>
    </source>
</evidence>
<dbReference type="Pfam" id="PF02140">
    <property type="entry name" value="SUEL_Lectin"/>
    <property type="match status" value="1"/>
</dbReference>
<keyword evidence="2" id="KW-1003">Cell membrane</keyword>
<sequence>MGADCSAPQNRPHYKIISTADGLLSEQRFLRKGKRCVVKDEKITADGTDRRGCSSLFPPHLQDTEALSLVTRHADRLHTTRHGPCTVEVSSVPPPLAALPLPLLRGSVPKTLQDTPNLEHTGLVSVVDVLQVGAVTLSCSSTGFSRAALPFGLVRRELSCEGYAIDLRCPGSDVIMIETANYGRTDDKICDADPFQMENVNCYLPDAYKIISQRCNNRTQCVVVTGSDVFPDPCPGTYKYLEVQYECVPYTPSCDCSTNGGRDLCSFFSPLTRPVSPEKSLTFAPRPRAALILVHDERFKPFDPVPLSPLSLVFICPGTLKGVGDTTFLFEAEQQAGSWCKDPLQAGDKVFFMPWTPYRTDTLIEFASLDDFKNGRQTITYKLPHRVDGTGFVAYDGAIFFNKERTRNIVKFDLRTRIKSGEAIVNNANYHDTSPYRWGGKTDIDLAVDERGLWVIYATEQNNGRIVVSQLNPYTLRFEATWDTAYDKRSASNAFMVCGVLHVVRSTYEENESETARSQIDYIYNTKLSQGTYTDILFPNQHQYITAVDYNPRDNQLYVWNNFYILRYDLEFGPPDPGEVPTIEDSSVSPPMPRTTTALSTVAAGTAKGPADPTIAGADPRDGRDPFEDRRGSGTAQPAAPELPPTPRRFCEATRRRAIDWPQTYTGITVDRPCPKGTRGVASFLCTASGTWQSKGPDLSNCTSHWVAQVAQKIRSGENAATLANELARHTQDPVFAGDVSSSVRLMEQLVDILDAQLQELRPSEKDSAGRSFNKLTAGNEDSVSGCNGSDPGTATSSSPSRSSSLAAAAGEAIVDTVDNLLRPEALKSWKDMNSTEQSHSATMLLDTLEEGAFVLAENLIEPAIVKVPAENIMLDVYVLSTDGQVHDFRFPQTNKGGATLQLSSNTVKVNSKNGVAKLVFVLYKHLGQFLSTENATLRGIGDLNKHNLSLTVNSHILSASITKESSRVFVADPVIFTLEHLDKEHYYNPNCSFWNYSEHSMMGYWSTQGCKLLETNKSHTTCSCSHLTNFAILMAHRGNVGDGSVHELLLTVITRMGIAVSLVCLAISLFTFCFFRGLQSDRNTIHKNLCLNLFIGELVYLVGINMTEPKLVCSLIAGVLHFCFLAAFAWMCLEGVQLYLMLVEVFESEFSRRKYYYLSGYLIPAVVVGISAAVDYRSYGTQRACWLRVDNHFIGTFIGPVAFIIAVNVILLVVTMFKMVKHSTSMKPDSSRLGGIRSWVSGAFVLLCLLGLTWSFGLFFLDDSSIVMAYLFTIFNTLQGMFIFIFHCLLQKKVRKEYSKCFRQSQCCGALPPEGPHAAKAATSRSTAHYSSATQQSRIRRMWNDTVRKQSESSFISGDINSTSTLNQGMTGNYLLTNPLLRTHDTNPYNNLLAETVVCNTPSPPAFHSPGQQSLSNSRDISAMDTLPLNGNFNNSYSLRDDDYEAVGVRGPGELGGLNLDDAAFEKMIISEIVHNNLRPRGAPKGRDAPRERDRGLPPQTRLTMDRGGGGSGSEDDAIVADHAESSPPQRGSARVGHTTLELLLHPHHKEVLEAPLLPQRTHSLLYSAQKAPRNMEGQGGHGSETVTAVEDTGSHSPSNNRDSLYTSMPNLRDSPSASPYPLDEDEELSPSPRSEGEDGYHKSMPELGDTPQPVSYYHINRGASDGCIISPNNEECVPEGDAPNDGQMQLITSL</sequence>
<dbReference type="PROSITE" id="PS50261">
    <property type="entry name" value="G_PROTEIN_RECEP_F2_4"/>
    <property type="match status" value="1"/>
</dbReference>
<evidence type="ECO:0000256" key="12">
    <source>
        <dbReference type="ARBA" id="ARBA00023170"/>
    </source>
</evidence>
<dbReference type="Pfam" id="PF16489">
    <property type="entry name" value="GAIN"/>
    <property type="match status" value="1"/>
</dbReference>
<dbReference type="FunFam" id="1.20.1070.10:FF:000200">
    <property type="entry name" value="Adhesion G protein-coupled receptor L3"/>
    <property type="match status" value="1"/>
</dbReference>
<dbReference type="Pfam" id="PF02354">
    <property type="entry name" value="Latrophilin"/>
    <property type="match status" value="1"/>
</dbReference>
<feature type="transmembrane region" description="Helical" evidence="18">
    <location>
        <begin position="1120"/>
        <end position="1144"/>
    </location>
</feature>
<gene>
    <name evidence="24" type="ORF">D4764_15G0012450</name>
</gene>
<keyword evidence="9" id="KW-0297">G-protein coupled receptor</keyword>
<keyword evidence="10 18" id="KW-0472">Membrane</keyword>
<feature type="transmembrane region" description="Helical" evidence="18">
    <location>
        <begin position="1090"/>
        <end position="1108"/>
    </location>
</feature>
<feature type="compositionally biased region" description="Basic and acidic residues" evidence="17">
    <location>
        <begin position="1486"/>
        <end position="1497"/>
    </location>
</feature>
<dbReference type="Pfam" id="PF00002">
    <property type="entry name" value="7tm_2"/>
    <property type="match status" value="1"/>
</dbReference>
<keyword evidence="11 16" id="KW-1015">Disulfide bond</keyword>
<accession>A0A5C6P4J1</accession>
<dbReference type="Gene3D" id="1.20.1070.10">
    <property type="entry name" value="Rhodopsin 7-helix transmembrane proteins"/>
    <property type="match status" value="1"/>
</dbReference>
<feature type="region of interest" description="Disordered" evidence="17">
    <location>
        <begin position="1479"/>
        <end position="1519"/>
    </location>
</feature>
<dbReference type="InterPro" id="IPR003112">
    <property type="entry name" value="Olfac-like_dom"/>
</dbReference>
<dbReference type="GO" id="GO:0097060">
    <property type="term" value="C:synaptic membrane"/>
    <property type="evidence" value="ECO:0007669"/>
    <property type="project" value="UniProtKB-SubCell"/>
</dbReference>
<dbReference type="InterPro" id="IPR003334">
    <property type="entry name" value="GPCR_2_latrophilin_rcpt_C"/>
</dbReference>
<dbReference type="PROSITE" id="PS51132">
    <property type="entry name" value="OLF"/>
    <property type="match status" value="1"/>
</dbReference>
<evidence type="ECO:0000256" key="11">
    <source>
        <dbReference type="ARBA" id="ARBA00023157"/>
    </source>
</evidence>
<dbReference type="InterPro" id="IPR001879">
    <property type="entry name" value="GPCR_2_extracellular_dom"/>
</dbReference>
<evidence type="ECO:0000256" key="17">
    <source>
        <dbReference type="SAM" id="MobiDB-lite"/>
    </source>
</evidence>
<dbReference type="PROSITE" id="PS50221">
    <property type="entry name" value="GAIN_B"/>
    <property type="match status" value="1"/>
</dbReference>
<keyword evidence="8" id="KW-0770">Synapse</keyword>
<evidence type="ECO:0000256" key="5">
    <source>
        <dbReference type="ARBA" id="ARBA00022729"/>
    </source>
</evidence>
<feature type="domain" description="G-protein coupled receptors family 2 profile 1" evidence="20">
    <location>
        <begin position="650"/>
        <end position="706"/>
    </location>
</feature>
<feature type="region of interest" description="Disordered" evidence="17">
    <location>
        <begin position="1574"/>
        <end position="1696"/>
    </location>
</feature>
<feature type="region of interest" description="Disordered" evidence="17">
    <location>
        <begin position="577"/>
        <end position="596"/>
    </location>
</feature>
<feature type="domain" description="Olfactomedin-like" evidence="23">
    <location>
        <begin position="315"/>
        <end position="574"/>
    </location>
</feature>
<feature type="transmembrane region" description="Helical" evidence="18">
    <location>
        <begin position="1156"/>
        <end position="1175"/>
    </location>
</feature>
<dbReference type="PROSITE" id="PS50228">
    <property type="entry name" value="SUEL_LECTIN"/>
    <property type="match status" value="1"/>
</dbReference>
<keyword evidence="7 18" id="KW-1133">Transmembrane helix</keyword>
<dbReference type="Proteomes" id="UP000324091">
    <property type="component" value="Chromosome 15"/>
</dbReference>
<feature type="transmembrane region" description="Helical" evidence="18">
    <location>
        <begin position="1239"/>
        <end position="1262"/>
    </location>
</feature>
<dbReference type="SUPFAM" id="SSF111418">
    <property type="entry name" value="Hormone receptor domain"/>
    <property type="match status" value="1"/>
</dbReference>
<dbReference type="InterPro" id="IPR017983">
    <property type="entry name" value="GPCR_2_secretin-like_CS"/>
</dbReference>
<feature type="transmembrane region" description="Helical" evidence="18">
    <location>
        <begin position="1195"/>
        <end position="1218"/>
    </location>
</feature>
<evidence type="ECO:0000259" key="23">
    <source>
        <dbReference type="PROSITE" id="PS51132"/>
    </source>
</evidence>
<reference evidence="24 25" key="1">
    <citation type="submission" date="2019-04" db="EMBL/GenBank/DDBJ databases">
        <title>Chromosome genome assembly for Takifugu flavidus.</title>
        <authorList>
            <person name="Xiao S."/>
        </authorList>
    </citation>
    <scope>NUCLEOTIDE SEQUENCE [LARGE SCALE GENOMIC DNA]</scope>
    <source>
        <strain evidence="24">HTHZ2018</strain>
        <tissue evidence="24">Muscle</tissue>
    </source>
</reference>
<evidence type="ECO:0000256" key="9">
    <source>
        <dbReference type="ARBA" id="ARBA00023040"/>
    </source>
</evidence>
<dbReference type="Pfam" id="PF02793">
    <property type="entry name" value="HRM"/>
    <property type="match status" value="1"/>
</dbReference>
<dbReference type="Pfam" id="PF02191">
    <property type="entry name" value="OLF"/>
    <property type="match status" value="1"/>
</dbReference>
<dbReference type="GO" id="GO:0007166">
    <property type="term" value="P:cell surface receptor signaling pathway"/>
    <property type="evidence" value="ECO:0007669"/>
    <property type="project" value="InterPro"/>
</dbReference>
<evidence type="ECO:0000256" key="16">
    <source>
        <dbReference type="PROSITE-ProRule" id="PRU00446"/>
    </source>
</evidence>
<dbReference type="PANTHER" id="PTHR12011:SF61">
    <property type="entry name" value="ADHESION G PROTEIN-COUPLED RECEPTOR L2"/>
    <property type="match status" value="1"/>
</dbReference>
<dbReference type="InterPro" id="IPR000922">
    <property type="entry name" value="Lectin_gal-bd_dom"/>
</dbReference>
<dbReference type="SUPFAM" id="SSF81321">
    <property type="entry name" value="Family A G protein-coupled receptor-like"/>
    <property type="match status" value="1"/>
</dbReference>
<evidence type="ECO:0000259" key="21">
    <source>
        <dbReference type="PROSITE" id="PS50228"/>
    </source>
</evidence>
<evidence type="ECO:0000256" key="15">
    <source>
        <dbReference type="ARBA" id="ARBA00034109"/>
    </source>
</evidence>
<protein>
    <submittedName>
        <fullName evidence="24">Adhesion G protein-coupled receptor L2</fullName>
    </submittedName>
</protein>
<dbReference type="SMART" id="SM00284">
    <property type="entry name" value="OLF"/>
    <property type="match status" value="1"/>
</dbReference>
<evidence type="ECO:0000256" key="7">
    <source>
        <dbReference type="ARBA" id="ARBA00022989"/>
    </source>
</evidence>
<feature type="compositionally biased region" description="Low complexity" evidence="17">
    <location>
        <begin position="795"/>
        <end position="804"/>
    </location>
</feature>
<dbReference type="PANTHER" id="PTHR12011">
    <property type="entry name" value="ADHESION G-PROTEIN COUPLED RECEPTOR"/>
    <property type="match status" value="1"/>
</dbReference>
<feature type="domain" description="GAIN-B" evidence="19">
    <location>
        <begin position="864"/>
        <end position="1041"/>
    </location>
</feature>
<feature type="compositionally biased region" description="Polar residues" evidence="17">
    <location>
        <begin position="774"/>
        <end position="794"/>
    </location>
</feature>
<keyword evidence="3" id="KW-0597">Phosphoprotein</keyword>
<feature type="compositionally biased region" description="Polar residues" evidence="17">
    <location>
        <begin position="584"/>
        <end position="596"/>
    </location>
</feature>
<dbReference type="InterPro" id="IPR057244">
    <property type="entry name" value="GAIN_B"/>
</dbReference>
<feature type="compositionally biased region" description="Basic and acidic residues" evidence="17">
    <location>
        <begin position="619"/>
        <end position="632"/>
    </location>
</feature>
<dbReference type="GO" id="GO:0030246">
    <property type="term" value="F:carbohydrate binding"/>
    <property type="evidence" value="ECO:0007669"/>
    <property type="project" value="InterPro"/>
</dbReference>
<comment type="caution">
    <text evidence="24">The sequence shown here is derived from an EMBL/GenBank/DDBJ whole genome shotgun (WGS) entry which is preliminary data.</text>
</comment>
<evidence type="ECO:0000313" key="25">
    <source>
        <dbReference type="Proteomes" id="UP000324091"/>
    </source>
</evidence>
<feature type="transmembrane region" description="Helical" evidence="18">
    <location>
        <begin position="1268"/>
        <end position="1291"/>
    </location>
</feature>
<evidence type="ECO:0000256" key="8">
    <source>
        <dbReference type="ARBA" id="ARBA00023018"/>
    </source>
</evidence>
<feature type="domain" description="SUEL-type lectin" evidence="21">
    <location>
        <begin position="159"/>
        <end position="248"/>
    </location>
</feature>
<evidence type="ECO:0000256" key="1">
    <source>
        <dbReference type="ARBA" id="ARBA00004651"/>
    </source>
</evidence>
<dbReference type="Pfam" id="PF01825">
    <property type="entry name" value="GPS"/>
    <property type="match status" value="1"/>
</dbReference>
<evidence type="ECO:0000256" key="18">
    <source>
        <dbReference type="SAM" id="Phobius"/>
    </source>
</evidence>
<dbReference type="PROSITE" id="PS00650">
    <property type="entry name" value="G_PROTEIN_RECEP_F2_2"/>
    <property type="match status" value="1"/>
</dbReference>
<dbReference type="SMART" id="SM00303">
    <property type="entry name" value="GPS"/>
    <property type="match status" value="1"/>
</dbReference>
<feature type="transmembrane region" description="Helical" evidence="18">
    <location>
        <begin position="1057"/>
        <end position="1078"/>
    </location>
</feature>
<dbReference type="Gene3D" id="4.10.1240.10">
    <property type="entry name" value="GPCR, family 2, extracellular hormone receptor domain"/>
    <property type="match status" value="1"/>
</dbReference>
<dbReference type="PRINTS" id="PR01444">
    <property type="entry name" value="LATROPHILIN"/>
</dbReference>
<evidence type="ECO:0000313" key="24">
    <source>
        <dbReference type="EMBL" id="TWW73849.1"/>
    </source>
</evidence>
<dbReference type="InterPro" id="IPR036445">
    <property type="entry name" value="GPCR_2_extracell_dom_sf"/>
</dbReference>
<feature type="disulfide bond" evidence="16">
    <location>
        <begin position="316"/>
        <end position="498"/>
    </location>
</feature>
<feature type="compositionally biased region" description="Basic and acidic residues" evidence="17">
    <location>
        <begin position="1636"/>
        <end position="1646"/>
    </location>
</feature>
<evidence type="ECO:0000259" key="19">
    <source>
        <dbReference type="PROSITE" id="PS50221"/>
    </source>
</evidence>
<keyword evidence="4 18" id="KW-0812">Transmembrane</keyword>
<evidence type="ECO:0000256" key="3">
    <source>
        <dbReference type="ARBA" id="ARBA00022553"/>
    </source>
</evidence>
<keyword evidence="14" id="KW-0807">Transducer</keyword>